<sequence length="65" mass="6573">MTLQSTVHLTVGAGLVAVGTATAVAPARARAVSRSLFPTARDDLREWRAVGVLTASVGLALLASA</sequence>
<gene>
    <name evidence="2" type="ORF">HHUB_2339</name>
</gene>
<name>A0A0U5CXX7_9EURY</name>
<keyword evidence="1" id="KW-0812">Transmembrane</keyword>
<keyword evidence="1" id="KW-0472">Membrane</keyword>
<feature type="transmembrane region" description="Helical" evidence="1">
    <location>
        <begin position="47"/>
        <end position="64"/>
    </location>
</feature>
<dbReference type="Proteomes" id="UP000066737">
    <property type="component" value="Chromosome I"/>
</dbReference>
<dbReference type="GeneID" id="91109791"/>
<protein>
    <submittedName>
        <fullName evidence="2">Uncharacterized protein</fullName>
    </submittedName>
</protein>
<accession>A0A0U5CXX7</accession>
<dbReference type="EMBL" id="LN831302">
    <property type="protein sequence ID" value="CQH56139.1"/>
    <property type="molecule type" value="Genomic_DNA"/>
</dbReference>
<keyword evidence="1" id="KW-1133">Transmembrane helix</keyword>
<dbReference type="KEGG" id="hhb:Hhub_2339"/>
<dbReference type="STRING" id="1407499.HHUB_2339"/>
<dbReference type="AlphaFoldDB" id="A0A0U5CXX7"/>
<keyword evidence="3" id="KW-1185">Reference proteome</keyword>
<evidence type="ECO:0000256" key="1">
    <source>
        <dbReference type="SAM" id="Phobius"/>
    </source>
</evidence>
<proteinExistence type="predicted"/>
<organism evidence="2 3">
    <name type="scientific">Halobacterium hubeiense</name>
    <dbReference type="NCBI Taxonomy" id="1407499"/>
    <lineage>
        <taxon>Archaea</taxon>
        <taxon>Methanobacteriati</taxon>
        <taxon>Methanobacteriota</taxon>
        <taxon>Stenosarchaea group</taxon>
        <taxon>Halobacteria</taxon>
        <taxon>Halobacteriales</taxon>
        <taxon>Halobacteriaceae</taxon>
        <taxon>Halobacterium</taxon>
    </lineage>
</organism>
<dbReference type="RefSeq" id="WP_059056745.1">
    <property type="nucleotide sequence ID" value="NZ_CEML01000011.1"/>
</dbReference>
<evidence type="ECO:0000313" key="2">
    <source>
        <dbReference type="EMBL" id="CQH56139.1"/>
    </source>
</evidence>
<reference evidence="3" key="1">
    <citation type="journal article" date="2016" name="Environ. Microbiol.">
        <title>The complete genome of a viable archaeum isolated from 123-million-year-old rock salt.</title>
        <authorList>
            <person name="Jaakkola S.T."/>
            <person name="Pfeiffer F."/>
            <person name="Ravantti J.J."/>
            <person name="Guo Q."/>
            <person name="Liu Y."/>
            <person name="Chen X."/>
            <person name="Ma H."/>
            <person name="Yang C."/>
            <person name="Oksanen H.M."/>
            <person name="Bamford D.H."/>
        </authorList>
    </citation>
    <scope>NUCLEOTIDE SEQUENCE</scope>
    <source>
        <strain evidence="3">JI20-1</strain>
    </source>
</reference>
<evidence type="ECO:0000313" key="3">
    <source>
        <dbReference type="Proteomes" id="UP000066737"/>
    </source>
</evidence>